<evidence type="ECO:0000313" key="3">
    <source>
        <dbReference type="Proteomes" id="UP000467841"/>
    </source>
</evidence>
<proteinExistence type="predicted"/>
<keyword evidence="1" id="KW-0812">Transmembrane</keyword>
<comment type="caution">
    <text evidence="2">The sequence shown here is derived from an EMBL/GenBank/DDBJ whole genome shotgun (WGS) entry which is preliminary data.</text>
</comment>
<keyword evidence="1" id="KW-1133">Transmembrane helix</keyword>
<gene>
    <name evidence="2" type="ORF">MERR_LOCUS49724</name>
</gene>
<name>A0A6D2KZI0_9BRAS</name>
<accession>A0A6D2KZI0</accession>
<protein>
    <submittedName>
        <fullName evidence="2">Uncharacterized protein</fullName>
    </submittedName>
</protein>
<dbReference type="EMBL" id="CACVBM020001940">
    <property type="protein sequence ID" value="CAA7062488.1"/>
    <property type="molecule type" value="Genomic_DNA"/>
</dbReference>
<evidence type="ECO:0000313" key="2">
    <source>
        <dbReference type="EMBL" id="CAA7062488.1"/>
    </source>
</evidence>
<keyword evidence="1" id="KW-0472">Membrane</keyword>
<feature type="transmembrane region" description="Helical" evidence="1">
    <location>
        <begin position="243"/>
        <end position="267"/>
    </location>
</feature>
<dbReference type="AlphaFoldDB" id="A0A6D2KZI0"/>
<evidence type="ECO:0000256" key="1">
    <source>
        <dbReference type="SAM" id="Phobius"/>
    </source>
</evidence>
<dbReference type="OrthoDB" id="1931687at2759"/>
<dbReference type="Pfam" id="PF14223">
    <property type="entry name" value="Retrotran_gag_2"/>
    <property type="match status" value="1"/>
</dbReference>
<dbReference type="PANTHER" id="PTHR35317:SF23">
    <property type="entry name" value="OS04G0629600 PROTEIN"/>
    <property type="match status" value="1"/>
</dbReference>
<reference evidence="2" key="1">
    <citation type="submission" date="2020-01" db="EMBL/GenBank/DDBJ databases">
        <authorList>
            <person name="Mishra B."/>
        </authorList>
    </citation>
    <scope>NUCLEOTIDE SEQUENCE [LARGE SCALE GENOMIC DNA]</scope>
</reference>
<sequence length="272" mass="31527">MTTVSVPVFDGNHYEPWSIRMKTLLKAIDLWDVVETGIQQEPPEEISSGEFEGESYASSSAEWKKWMEMKDTTALYMIQIGLTIETFQWIASARSSKEAWELLLVKSLGGPMFRARKLRDLKKEYENMTMSDADTVHEFTGKLMELVSRMKFCGWEVEDKEVLKKILSSLPPRFGEVFFEIEGTLSISNLIDYLLVLEYNMKAVQESVIKSVQVEESLEDETYDYLDQVMTLREALAVMYPRVFVLIALLVFWFLCVSSFGIFLVYLKPDRY</sequence>
<dbReference type="Proteomes" id="UP000467841">
    <property type="component" value="Unassembled WGS sequence"/>
</dbReference>
<dbReference type="PANTHER" id="PTHR35317">
    <property type="entry name" value="OS04G0629600 PROTEIN"/>
    <property type="match status" value="1"/>
</dbReference>
<keyword evidence="3" id="KW-1185">Reference proteome</keyword>
<organism evidence="2 3">
    <name type="scientific">Microthlaspi erraticum</name>
    <dbReference type="NCBI Taxonomy" id="1685480"/>
    <lineage>
        <taxon>Eukaryota</taxon>
        <taxon>Viridiplantae</taxon>
        <taxon>Streptophyta</taxon>
        <taxon>Embryophyta</taxon>
        <taxon>Tracheophyta</taxon>
        <taxon>Spermatophyta</taxon>
        <taxon>Magnoliopsida</taxon>
        <taxon>eudicotyledons</taxon>
        <taxon>Gunneridae</taxon>
        <taxon>Pentapetalae</taxon>
        <taxon>rosids</taxon>
        <taxon>malvids</taxon>
        <taxon>Brassicales</taxon>
        <taxon>Brassicaceae</taxon>
        <taxon>Coluteocarpeae</taxon>
        <taxon>Microthlaspi</taxon>
    </lineage>
</organism>